<gene>
    <name evidence="2" type="ORF">SAMN02745189_02564</name>
</gene>
<dbReference type="RefSeq" id="WP_072710957.1">
    <property type="nucleotide sequence ID" value="NZ_FRCF01000019.1"/>
</dbReference>
<name>A0A1M7KKJ0_9BACL</name>
<dbReference type="InterPro" id="IPR010982">
    <property type="entry name" value="Lambda_DNA-bd_dom_sf"/>
</dbReference>
<dbReference type="Gene3D" id="1.10.260.40">
    <property type="entry name" value="lambda repressor-like DNA-binding domains"/>
    <property type="match status" value="1"/>
</dbReference>
<dbReference type="PROSITE" id="PS50943">
    <property type="entry name" value="HTH_CROC1"/>
    <property type="match status" value="1"/>
</dbReference>
<dbReference type="STRING" id="1123231.SAMN02745189_02564"/>
<dbReference type="SUPFAM" id="SSF47413">
    <property type="entry name" value="lambda repressor-like DNA-binding domains"/>
    <property type="match status" value="1"/>
</dbReference>
<dbReference type="AlphaFoldDB" id="A0A1M7KKJ0"/>
<dbReference type="EMBL" id="FRCF01000019">
    <property type="protein sequence ID" value="SHM65655.1"/>
    <property type="molecule type" value="Genomic_DNA"/>
</dbReference>
<organism evidence="2 3">
    <name type="scientific">Lacicoccus alkaliphilus DSM 16010</name>
    <dbReference type="NCBI Taxonomy" id="1123231"/>
    <lineage>
        <taxon>Bacteria</taxon>
        <taxon>Bacillati</taxon>
        <taxon>Bacillota</taxon>
        <taxon>Bacilli</taxon>
        <taxon>Bacillales</taxon>
        <taxon>Salinicoccaceae</taxon>
        <taxon>Lacicoccus</taxon>
    </lineage>
</organism>
<proteinExistence type="predicted"/>
<keyword evidence="2" id="KW-0238">DNA-binding</keyword>
<dbReference type="SMART" id="SM00530">
    <property type="entry name" value="HTH_XRE"/>
    <property type="match status" value="1"/>
</dbReference>
<dbReference type="GO" id="GO:0003677">
    <property type="term" value="F:DNA binding"/>
    <property type="evidence" value="ECO:0007669"/>
    <property type="project" value="UniProtKB-KW"/>
</dbReference>
<dbReference type="Proteomes" id="UP000184206">
    <property type="component" value="Unassembled WGS sequence"/>
</dbReference>
<reference evidence="2 3" key="1">
    <citation type="submission" date="2016-11" db="EMBL/GenBank/DDBJ databases">
        <authorList>
            <person name="Jaros S."/>
            <person name="Januszkiewicz K."/>
            <person name="Wedrychowicz H."/>
        </authorList>
    </citation>
    <scope>NUCLEOTIDE SEQUENCE [LARGE SCALE GENOMIC DNA]</scope>
    <source>
        <strain evidence="2 3">DSM 16010</strain>
    </source>
</reference>
<feature type="domain" description="HTH cro/C1-type" evidence="1">
    <location>
        <begin position="17"/>
        <end position="71"/>
    </location>
</feature>
<accession>A0A1M7KKJ0</accession>
<protein>
    <submittedName>
        <fullName evidence="2">DNA-binding transcriptional regulator, XRE-family HTH domain</fullName>
    </submittedName>
</protein>
<dbReference type="InterPro" id="IPR001387">
    <property type="entry name" value="Cro/C1-type_HTH"/>
</dbReference>
<evidence type="ECO:0000313" key="3">
    <source>
        <dbReference type="Proteomes" id="UP000184206"/>
    </source>
</evidence>
<keyword evidence="3" id="KW-1185">Reference proteome</keyword>
<dbReference type="Pfam" id="PF12844">
    <property type="entry name" value="HTH_19"/>
    <property type="match status" value="1"/>
</dbReference>
<dbReference type="OrthoDB" id="5190137at2"/>
<dbReference type="CDD" id="cd00093">
    <property type="entry name" value="HTH_XRE"/>
    <property type="match status" value="1"/>
</dbReference>
<sequence>MESFSNSKLKSNLSIILYHFRIEYNLTRKAMASILSISLNALTSIENGKSTPTLETLYKYALNFDTTISKIIERAENYE</sequence>
<evidence type="ECO:0000313" key="2">
    <source>
        <dbReference type="EMBL" id="SHM65655.1"/>
    </source>
</evidence>
<evidence type="ECO:0000259" key="1">
    <source>
        <dbReference type="PROSITE" id="PS50943"/>
    </source>
</evidence>